<dbReference type="Proteomes" id="UP000299102">
    <property type="component" value="Unassembled WGS sequence"/>
</dbReference>
<reference evidence="2 3" key="1">
    <citation type="journal article" date="2019" name="Commun. Biol.">
        <title>The bagworm genome reveals a unique fibroin gene that provides high tensile strength.</title>
        <authorList>
            <person name="Kono N."/>
            <person name="Nakamura H."/>
            <person name="Ohtoshi R."/>
            <person name="Tomita M."/>
            <person name="Numata K."/>
            <person name="Arakawa K."/>
        </authorList>
    </citation>
    <scope>NUCLEOTIDE SEQUENCE [LARGE SCALE GENOMIC DNA]</scope>
</reference>
<proteinExistence type="predicted"/>
<feature type="region of interest" description="Disordered" evidence="1">
    <location>
        <begin position="31"/>
        <end position="52"/>
    </location>
</feature>
<organism evidence="2 3">
    <name type="scientific">Eumeta variegata</name>
    <name type="common">Bagworm moth</name>
    <name type="synonym">Eumeta japonica</name>
    <dbReference type="NCBI Taxonomy" id="151549"/>
    <lineage>
        <taxon>Eukaryota</taxon>
        <taxon>Metazoa</taxon>
        <taxon>Ecdysozoa</taxon>
        <taxon>Arthropoda</taxon>
        <taxon>Hexapoda</taxon>
        <taxon>Insecta</taxon>
        <taxon>Pterygota</taxon>
        <taxon>Neoptera</taxon>
        <taxon>Endopterygota</taxon>
        <taxon>Lepidoptera</taxon>
        <taxon>Glossata</taxon>
        <taxon>Ditrysia</taxon>
        <taxon>Tineoidea</taxon>
        <taxon>Psychidae</taxon>
        <taxon>Oiketicinae</taxon>
        <taxon>Eumeta</taxon>
    </lineage>
</organism>
<name>A0A4C1THG7_EUMVA</name>
<sequence length="77" mass="8596">MPLTCLFSVKHISPTKEGLWNAMEATLSSGKVPYPPNQDAQEKSCVRVGNEEKDRKRGVKMLGRTIPKLKEKLNSVV</sequence>
<evidence type="ECO:0000313" key="3">
    <source>
        <dbReference type="Proteomes" id="UP000299102"/>
    </source>
</evidence>
<keyword evidence="3" id="KW-1185">Reference proteome</keyword>
<accession>A0A4C1THG7</accession>
<protein>
    <submittedName>
        <fullName evidence="2">Uncharacterized protein</fullName>
    </submittedName>
</protein>
<gene>
    <name evidence="2" type="ORF">EVAR_10359_1</name>
</gene>
<dbReference type="AlphaFoldDB" id="A0A4C1THG7"/>
<dbReference type="EMBL" id="BGZK01000052">
    <property type="protein sequence ID" value="GBP12721.1"/>
    <property type="molecule type" value="Genomic_DNA"/>
</dbReference>
<comment type="caution">
    <text evidence="2">The sequence shown here is derived from an EMBL/GenBank/DDBJ whole genome shotgun (WGS) entry which is preliminary data.</text>
</comment>
<evidence type="ECO:0000256" key="1">
    <source>
        <dbReference type="SAM" id="MobiDB-lite"/>
    </source>
</evidence>
<feature type="compositionally biased region" description="Basic and acidic residues" evidence="1">
    <location>
        <begin position="40"/>
        <end position="52"/>
    </location>
</feature>
<evidence type="ECO:0000313" key="2">
    <source>
        <dbReference type="EMBL" id="GBP12721.1"/>
    </source>
</evidence>